<organism evidence="1 2">
    <name type="scientific">Clonorchis sinensis</name>
    <name type="common">Chinese liver fluke</name>
    <dbReference type="NCBI Taxonomy" id="79923"/>
    <lineage>
        <taxon>Eukaryota</taxon>
        <taxon>Metazoa</taxon>
        <taxon>Spiralia</taxon>
        <taxon>Lophotrochozoa</taxon>
        <taxon>Platyhelminthes</taxon>
        <taxon>Trematoda</taxon>
        <taxon>Digenea</taxon>
        <taxon>Opisthorchiida</taxon>
        <taxon>Opisthorchiata</taxon>
        <taxon>Opisthorchiidae</taxon>
        <taxon>Clonorchis</taxon>
    </lineage>
</organism>
<dbReference type="EMBL" id="DF144110">
    <property type="protein sequence ID" value="GAA55908.1"/>
    <property type="molecule type" value="Genomic_DNA"/>
</dbReference>
<feature type="non-terminal residue" evidence="1">
    <location>
        <position position="1"/>
    </location>
</feature>
<accession>G7YSH8</accession>
<dbReference type="Proteomes" id="UP000008909">
    <property type="component" value="Unassembled WGS sequence"/>
</dbReference>
<name>G7YSH8_CLOSI</name>
<protein>
    <submittedName>
        <fullName evidence="1">Uncharacterized protein</fullName>
    </submittedName>
</protein>
<reference evidence="1" key="1">
    <citation type="journal article" date="2011" name="Genome Biol.">
        <title>The draft genome of the carcinogenic human liver fluke Clonorchis sinensis.</title>
        <authorList>
            <person name="Wang X."/>
            <person name="Chen W."/>
            <person name="Huang Y."/>
            <person name="Sun J."/>
            <person name="Men J."/>
            <person name="Liu H."/>
            <person name="Luo F."/>
            <person name="Guo L."/>
            <person name="Lv X."/>
            <person name="Deng C."/>
            <person name="Zhou C."/>
            <person name="Fan Y."/>
            <person name="Li X."/>
            <person name="Huang L."/>
            <person name="Hu Y."/>
            <person name="Liang C."/>
            <person name="Hu X."/>
            <person name="Xu J."/>
            <person name="Yu X."/>
        </authorList>
    </citation>
    <scope>NUCLEOTIDE SEQUENCE [LARGE SCALE GENOMIC DNA]</scope>
    <source>
        <strain evidence="1">Henan</strain>
    </source>
</reference>
<evidence type="ECO:0000313" key="2">
    <source>
        <dbReference type="Proteomes" id="UP000008909"/>
    </source>
</evidence>
<keyword evidence="2" id="KW-1185">Reference proteome</keyword>
<dbReference type="AlphaFoldDB" id="G7YSH8"/>
<proteinExistence type="predicted"/>
<sequence>RLVAVILIRTRCTRDERSMKPKCGRSHGMPGQFYEEIPTSWNGFRQLRWRCDVWSTRIEAELSYCWGAVSTTWNDAGESNTVSRRDDARRYGVQGDLRWAAIIAANPIEGDRVFPRIFIRGRELEALDMVTVARQSYVVETVANQRVWCIFSSPAGSRMTQDVPVVFDHRSIGSIGQVWWEQRLSDAKNPQRFAEFDILRLPKIDDCLFANSLFHVIRKCPKLNAECGVGSTGLEFRTYYSSSAVHIQWPCRDLNSGTITPEQEDDRSNECGVNMNETDIRRKIPVNREDRIHFAPSFSGMINGQVSRVTEENNGFKETCAGSGHNDGTKQRIVENGLDNDKVISGAYTWPFRTSVMERYCTNMCSLHVQNSRCVPGLEVRSLLIVPLCFQSYFKRVAYRTARNPKKFELRSVVIYASVSEPLRLCPPRLEPELELELEREPFLSLEPCFFLSIVSTCAITTYQLYTTRDDLENHQYSGKRQTLND</sequence>
<evidence type="ECO:0000313" key="1">
    <source>
        <dbReference type="EMBL" id="GAA55908.1"/>
    </source>
</evidence>
<gene>
    <name evidence="1" type="ORF">CLF_109336</name>
</gene>
<reference key="2">
    <citation type="submission" date="2011-10" db="EMBL/GenBank/DDBJ databases">
        <title>The genome and transcriptome sequence of Clonorchis sinensis provide insights into the carcinogenic liver fluke.</title>
        <authorList>
            <person name="Wang X."/>
            <person name="Huang Y."/>
            <person name="Chen W."/>
            <person name="Liu H."/>
            <person name="Guo L."/>
            <person name="Chen Y."/>
            <person name="Luo F."/>
            <person name="Zhou W."/>
            <person name="Sun J."/>
            <person name="Mao Q."/>
            <person name="Liang P."/>
            <person name="Zhou C."/>
            <person name="Tian Y."/>
            <person name="Men J."/>
            <person name="Lv X."/>
            <person name="Huang L."/>
            <person name="Zhou J."/>
            <person name="Hu Y."/>
            <person name="Li R."/>
            <person name="Zhang F."/>
            <person name="Lei H."/>
            <person name="Li X."/>
            <person name="Hu X."/>
            <person name="Liang C."/>
            <person name="Xu J."/>
            <person name="Wu Z."/>
            <person name="Yu X."/>
        </authorList>
    </citation>
    <scope>NUCLEOTIDE SEQUENCE</scope>
    <source>
        <strain>Henan</strain>
    </source>
</reference>